<dbReference type="GO" id="GO:0016787">
    <property type="term" value="F:hydrolase activity"/>
    <property type="evidence" value="ECO:0007669"/>
    <property type="project" value="UniProtKB-KW"/>
</dbReference>
<dbReference type="PANTHER" id="PTHR10272:SF0">
    <property type="entry name" value="PLATELET-ACTIVATING FACTOR ACETYLHYDROLASE"/>
    <property type="match status" value="1"/>
</dbReference>
<evidence type="ECO:0000256" key="4">
    <source>
        <dbReference type="SAM" id="MobiDB-lite"/>
    </source>
</evidence>
<dbReference type="InterPro" id="IPR029058">
    <property type="entry name" value="AB_hydrolase_fold"/>
</dbReference>
<evidence type="ECO:0000256" key="1">
    <source>
        <dbReference type="ARBA" id="ARBA00022801"/>
    </source>
</evidence>
<dbReference type="RefSeq" id="WP_328953299.1">
    <property type="nucleotide sequence ID" value="NZ_CP108110.1"/>
</dbReference>
<evidence type="ECO:0000256" key="5">
    <source>
        <dbReference type="SAM" id="SignalP"/>
    </source>
</evidence>
<dbReference type="EMBL" id="CP108110">
    <property type="protein sequence ID" value="WUQ82231.1"/>
    <property type="molecule type" value="Genomic_DNA"/>
</dbReference>
<feature type="region of interest" description="Disordered" evidence="4">
    <location>
        <begin position="31"/>
        <end position="94"/>
    </location>
</feature>
<keyword evidence="5" id="KW-0732">Signal</keyword>
<dbReference type="Pfam" id="PF03403">
    <property type="entry name" value="PAF-AH_p_II"/>
    <property type="match status" value="1"/>
</dbReference>
<proteinExistence type="predicted"/>
<feature type="chain" id="PRO_5045624247" evidence="5">
    <location>
        <begin position="34"/>
        <end position="407"/>
    </location>
</feature>
<gene>
    <name evidence="6" type="ORF">OHA16_04080</name>
</gene>
<dbReference type="SUPFAM" id="SSF53474">
    <property type="entry name" value="alpha/beta-Hydrolases"/>
    <property type="match status" value="1"/>
</dbReference>
<sequence>MSKTARWRSAALPIASTALVLALAGPAAASAPAAPTATTTAPEVATAPDAAPDTASAPNAAGPRVPATSTHRPVGTTSARLVDRNRPDPWRPDTPSRELMVTFWYPTDSARGAHAPYLSPELSTALYGTDAPAGVRTGAVAGARPAPGRHPLVLLSPGFGMSRTTLTALGEELAARGYAVAAVDHTYETLVEFPGGRIEPCLVCGREGTDPDFGATASRARAADLRFVLDRLTAPGNRGPVRGLAVDPGRIGAAGHSLGGAAALEAMAEDRRIRAAANLDGTVWIPPTGLRSRPVLLFSAQLGGSPGATGNWEDSWKRLTGPRYWVDLPTAGHLSFSDQHWVVDALGNRDQLPADSGPDVFGTVRGDRALAATRAYLGAFLDRHLLGRPAPLLDRPSRAFPEVRFAK</sequence>
<keyword evidence="3" id="KW-0443">Lipid metabolism</keyword>
<feature type="compositionally biased region" description="Low complexity" evidence="4">
    <location>
        <begin position="31"/>
        <end position="62"/>
    </location>
</feature>
<accession>A0ABZ1TWA9</accession>
<name>A0ABZ1TWA9_9ACTN</name>
<evidence type="ECO:0000313" key="7">
    <source>
        <dbReference type="Proteomes" id="UP001432222"/>
    </source>
</evidence>
<keyword evidence="2" id="KW-0442">Lipid degradation</keyword>
<organism evidence="6 7">
    <name type="scientific">Kitasatospora purpeofusca</name>
    <dbReference type="NCBI Taxonomy" id="67352"/>
    <lineage>
        <taxon>Bacteria</taxon>
        <taxon>Bacillati</taxon>
        <taxon>Actinomycetota</taxon>
        <taxon>Actinomycetes</taxon>
        <taxon>Kitasatosporales</taxon>
        <taxon>Streptomycetaceae</taxon>
        <taxon>Kitasatospora</taxon>
    </lineage>
</organism>
<dbReference type="Proteomes" id="UP001432222">
    <property type="component" value="Chromosome"/>
</dbReference>
<keyword evidence="7" id="KW-1185">Reference proteome</keyword>
<feature type="compositionally biased region" description="Polar residues" evidence="4">
    <location>
        <begin position="67"/>
        <end position="79"/>
    </location>
</feature>
<feature type="signal peptide" evidence="5">
    <location>
        <begin position="1"/>
        <end position="33"/>
    </location>
</feature>
<dbReference type="Gene3D" id="3.40.50.1820">
    <property type="entry name" value="alpha/beta hydrolase"/>
    <property type="match status" value="1"/>
</dbReference>
<evidence type="ECO:0000313" key="6">
    <source>
        <dbReference type="EMBL" id="WUQ82231.1"/>
    </source>
</evidence>
<evidence type="ECO:0000256" key="3">
    <source>
        <dbReference type="ARBA" id="ARBA00023098"/>
    </source>
</evidence>
<keyword evidence="1 6" id="KW-0378">Hydrolase</keyword>
<protein>
    <submittedName>
        <fullName evidence="6">Alpha/beta hydrolase</fullName>
    </submittedName>
</protein>
<dbReference type="PANTHER" id="PTHR10272">
    <property type="entry name" value="PLATELET-ACTIVATING FACTOR ACETYLHYDROLASE"/>
    <property type="match status" value="1"/>
</dbReference>
<evidence type="ECO:0000256" key="2">
    <source>
        <dbReference type="ARBA" id="ARBA00022963"/>
    </source>
</evidence>
<feature type="compositionally biased region" description="Basic and acidic residues" evidence="4">
    <location>
        <begin position="81"/>
        <end position="94"/>
    </location>
</feature>
<reference evidence="6" key="1">
    <citation type="submission" date="2022-10" db="EMBL/GenBank/DDBJ databases">
        <title>The complete genomes of actinobacterial strains from the NBC collection.</title>
        <authorList>
            <person name="Joergensen T.S."/>
            <person name="Alvarez Arevalo M."/>
            <person name="Sterndorff E.B."/>
            <person name="Faurdal D."/>
            <person name="Vuksanovic O."/>
            <person name="Mourched A.-S."/>
            <person name="Charusanti P."/>
            <person name="Shaw S."/>
            <person name="Blin K."/>
            <person name="Weber T."/>
        </authorList>
    </citation>
    <scope>NUCLEOTIDE SEQUENCE</scope>
    <source>
        <strain evidence="6">NBC_00222</strain>
    </source>
</reference>